<dbReference type="AlphaFoldDB" id="A0A1H5AMX4"/>
<gene>
    <name evidence="1" type="ORF">SAMN05444171_4082</name>
</gene>
<evidence type="ECO:0000313" key="2">
    <source>
        <dbReference type="Proteomes" id="UP000183208"/>
    </source>
</evidence>
<organism evidence="1 2">
    <name type="scientific">Bradyrhizobium lablabi</name>
    <dbReference type="NCBI Taxonomy" id="722472"/>
    <lineage>
        <taxon>Bacteria</taxon>
        <taxon>Pseudomonadati</taxon>
        <taxon>Pseudomonadota</taxon>
        <taxon>Alphaproteobacteria</taxon>
        <taxon>Hyphomicrobiales</taxon>
        <taxon>Nitrobacteraceae</taxon>
        <taxon>Bradyrhizobium</taxon>
    </lineage>
</organism>
<reference evidence="1 2" key="1">
    <citation type="submission" date="2016-10" db="EMBL/GenBank/DDBJ databases">
        <authorList>
            <person name="de Groot N.N."/>
        </authorList>
    </citation>
    <scope>NUCLEOTIDE SEQUENCE [LARGE SCALE GENOMIC DNA]</scope>
    <source>
        <strain evidence="1 2">GAS522</strain>
    </source>
</reference>
<protein>
    <submittedName>
        <fullName evidence="1">Uncharacterized protein</fullName>
    </submittedName>
</protein>
<dbReference type="Proteomes" id="UP000183208">
    <property type="component" value="Unassembled WGS sequence"/>
</dbReference>
<proteinExistence type="predicted"/>
<dbReference type="EMBL" id="FNTI01000001">
    <property type="protein sequence ID" value="SED42960.1"/>
    <property type="molecule type" value="Genomic_DNA"/>
</dbReference>
<sequence>MLEIRNQFGVIDLAVIDPDEVAKLTDPQQEKLSTLCTAVKRREAAQERLFAAVRAVNVATIEQTNALAAHQRANPPPSFMDLHAASVKAFNETK</sequence>
<accession>A0A1H5AMX4</accession>
<name>A0A1H5AMX4_9BRAD</name>
<evidence type="ECO:0000313" key="1">
    <source>
        <dbReference type="EMBL" id="SED42960.1"/>
    </source>
</evidence>